<dbReference type="AlphaFoldDB" id="A0A1A8KZX1"/>
<reference evidence="1" key="2">
    <citation type="submission" date="2016-06" db="EMBL/GenBank/DDBJ databases">
        <title>The genome of a short-lived fish provides insights into sex chromosome evolution and the genetic control of aging.</title>
        <authorList>
            <person name="Reichwald K."/>
            <person name="Felder M."/>
            <person name="Petzold A."/>
            <person name="Koch P."/>
            <person name="Groth M."/>
            <person name="Platzer M."/>
        </authorList>
    </citation>
    <scope>NUCLEOTIDE SEQUENCE</scope>
    <source>
        <tissue evidence="1">Brain</tissue>
    </source>
</reference>
<proteinExistence type="predicted"/>
<dbReference type="EMBL" id="HAEF01000728">
    <property type="protein sequence ID" value="SBR38110.1"/>
    <property type="molecule type" value="Transcribed_RNA"/>
</dbReference>
<feature type="non-terminal residue" evidence="1">
    <location>
        <position position="73"/>
    </location>
</feature>
<evidence type="ECO:0000313" key="1">
    <source>
        <dbReference type="EMBL" id="SBR38110.1"/>
    </source>
</evidence>
<accession>A0A1A8KZX1</accession>
<feature type="non-terminal residue" evidence="1">
    <location>
        <position position="1"/>
    </location>
</feature>
<protein>
    <submittedName>
        <fullName evidence="1">Uncharacterized protein</fullName>
    </submittedName>
</protein>
<reference evidence="1" key="1">
    <citation type="submission" date="2016-05" db="EMBL/GenBank/DDBJ databases">
        <authorList>
            <person name="Lavstsen T."/>
            <person name="Jespersen J.S."/>
        </authorList>
    </citation>
    <scope>NUCLEOTIDE SEQUENCE</scope>
    <source>
        <tissue evidence="1">Brain</tissue>
    </source>
</reference>
<gene>
    <name evidence="1" type="primary">Nfu_g_1_024061</name>
</gene>
<sequence length="73" mass="8130">RGSFPVCLECFSAFLLKTQFLLNCRFGQLVVQRNENEAGGSILSGRNASGGIYFGFLERVEYDTPLPAVRGRR</sequence>
<organism evidence="1">
    <name type="scientific">Nothobranchius pienaari</name>
    <dbReference type="NCBI Taxonomy" id="704102"/>
    <lineage>
        <taxon>Eukaryota</taxon>
        <taxon>Metazoa</taxon>
        <taxon>Chordata</taxon>
        <taxon>Craniata</taxon>
        <taxon>Vertebrata</taxon>
        <taxon>Euteleostomi</taxon>
        <taxon>Actinopterygii</taxon>
        <taxon>Neopterygii</taxon>
        <taxon>Teleostei</taxon>
        <taxon>Neoteleostei</taxon>
        <taxon>Acanthomorphata</taxon>
        <taxon>Ovalentaria</taxon>
        <taxon>Atherinomorphae</taxon>
        <taxon>Cyprinodontiformes</taxon>
        <taxon>Nothobranchiidae</taxon>
        <taxon>Nothobranchius</taxon>
    </lineage>
</organism>
<name>A0A1A8KZX1_9TELE</name>